<evidence type="ECO:0000313" key="2">
    <source>
        <dbReference type="Proteomes" id="UP000016536"/>
    </source>
</evidence>
<organism evidence="1 2">
    <name type="scientific">Actinomyces johnsonii F0542</name>
    <dbReference type="NCBI Taxonomy" id="1321818"/>
    <lineage>
        <taxon>Bacteria</taxon>
        <taxon>Bacillati</taxon>
        <taxon>Actinomycetota</taxon>
        <taxon>Actinomycetes</taxon>
        <taxon>Actinomycetales</taxon>
        <taxon>Actinomycetaceae</taxon>
        <taxon>Actinomyces</taxon>
    </lineage>
</organism>
<name>U1Q568_9ACTO</name>
<gene>
    <name evidence="1" type="ORF">HMPREF1979_01960</name>
</gene>
<comment type="caution">
    <text evidence="1">The sequence shown here is derived from an EMBL/GenBank/DDBJ whole genome shotgun (WGS) entry which is preliminary data.</text>
</comment>
<proteinExistence type="predicted"/>
<keyword evidence="2" id="KW-1185">Reference proteome</keyword>
<dbReference type="AlphaFoldDB" id="U1Q568"/>
<dbReference type="HOGENOM" id="CLU_2434262_0_0_11"/>
<dbReference type="EMBL" id="AWSE01000112">
    <property type="protein sequence ID" value="ERH23040.1"/>
    <property type="molecule type" value="Genomic_DNA"/>
</dbReference>
<reference evidence="1 2" key="1">
    <citation type="submission" date="2013-08" db="EMBL/GenBank/DDBJ databases">
        <authorList>
            <person name="Weinstock G."/>
            <person name="Sodergren E."/>
            <person name="Wylie T."/>
            <person name="Fulton L."/>
            <person name="Fulton R."/>
            <person name="Fronick C."/>
            <person name="O'Laughlin M."/>
            <person name="Godfrey J."/>
            <person name="Miner T."/>
            <person name="Herter B."/>
            <person name="Appelbaum E."/>
            <person name="Cordes M."/>
            <person name="Lek S."/>
            <person name="Wollam A."/>
            <person name="Pepin K.H."/>
            <person name="Palsikar V.B."/>
            <person name="Mitreva M."/>
            <person name="Wilson R.K."/>
        </authorList>
    </citation>
    <scope>NUCLEOTIDE SEQUENCE [LARGE SCALE GENOMIC DNA]</scope>
    <source>
        <strain evidence="1 2">F0542</strain>
    </source>
</reference>
<dbReference type="Proteomes" id="UP000016536">
    <property type="component" value="Unassembled WGS sequence"/>
</dbReference>
<accession>U1Q568</accession>
<protein>
    <submittedName>
        <fullName evidence="1">Uncharacterized protein</fullName>
    </submittedName>
</protein>
<sequence length="90" mass="9293">MRRVGRVHLENLLAQHCGDGGIGGDGGPQVGKGFGKVLQHLGLGTGIRGTTFIVESVSGHELNDKSRKCAEGLPAITLVSNAEPGMFRGA</sequence>
<evidence type="ECO:0000313" key="1">
    <source>
        <dbReference type="EMBL" id="ERH23040.1"/>
    </source>
</evidence>